<evidence type="ECO:0000259" key="2">
    <source>
        <dbReference type="PROSITE" id="PS50126"/>
    </source>
</evidence>
<organism evidence="3 4">
    <name type="scientific">Paspalum notatum var. saurae</name>
    <dbReference type="NCBI Taxonomy" id="547442"/>
    <lineage>
        <taxon>Eukaryota</taxon>
        <taxon>Viridiplantae</taxon>
        <taxon>Streptophyta</taxon>
        <taxon>Embryophyta</taxon>
        <taxon>Tracheophyta</taxon>
        <taxon>Spermatophyta</taxon>
        <taxon>Magnoliopsida</taxon>
        <taxon>Liliopsida</taxon>
        <taxon>Poales</taxon>
        <taxon>Poaceae</taxon>
        <taxon>PACMAD clade</taxon>
        <taxon>Panicoideae</taxon>
        <taxon>Andropogonodae</taxon>
        <taxon>Paspaleae</taxon>
        <taxon>Paspalinae</taxon>
        <taxon>Paspalum</taxon>
    </lineage>
</organism>
<dbReference type="AlphaFoldDB" id="A0AAQ3TAD9"/>
<accession>A0AAQ3TAD9</accession>
<evidence type="ECO:0000256" key="1">
    <source>
        <dbReference type="SAM" id="MobiDB-lite"/>
    </source>
</evidence>
<protein>
    <recommendedName>
        <fullName evidence="2">S1 motif domain-containing protein</fullName>
    </recommendedName>
</protein>
<reference evidence="3 4" key="1">
    <citation type="submission" date="2024-02" db="EMBL/GenBank/DDBJ databases">
        <title>High-quality chromosome-scale genome assembly of Pensacola bahiagrass (Paspalum notatum Flugge var. saurae).</title>
        <authorList>
            <person name="Vega J.M."/>
            <person name="Podio M."/>
            <person name="Orjuela J."/>
            <person name="Siena L.A."/>
            <person name="Pessino S.C."/>
            <person name="Combes M.C."/>
            <person name="Mariac C."/>
            <person name="Albertini E."/>
            <person name="Pupilli F."/>
            <person name="Ortiz J.P.A."/>
            <person name="Leblanc O."/>
        </authorList>
    </citation>
    <scope>NUCLEOTIDE SEQUENCE [LARGE SCALE GENOMIC DNA]</scope>
    <source>
        <strain evidence="3">R1</strain>
        <tissue evidence="3">Leaf</tissue>
    </source>
</reference>
<dbReference type="SUPFAM" id="SSF50249">
    <property type="entry name" value="Nucleic acid-binding proteins"/>
    <property type="match status" value="1"/>
</dbReference>
<feature type="domain" description="S1 motif" evidence="2">
    <location>
        <begin position="346"/>
        <end position="438"/>
    </location>
</feature>
<dbReference type="EMBL" id="CP144748">
    <property type="protein sequence ID" value="WVZ69888.1"/>
    <property type="molecule type" value="Genomic_DNA"/>
</dbReference>
<dbReference type="GO" id="GO:0003723">
    <property type="term" value="F:RNA binding"/>
    <property type="evidence" value="ECO:0007669"/>
    <property type="project" value="TreeGrafter"/>
</dbReference>
<dbReference type="Proteomes" id="UP001341281">
    <property type="component" value="Chromosome 04"/>
</dbReference>
<dbReference type="PANTHER" id="PTHR15838">
    <property type="entry name" value="NUCLEOLAR PROTEIN OF 40 KDA"/>
    <property type="match status" value="1"/>
</dbReference>
<sequence>MPAPAPPLAPLPLPKPQPMLPVAKALAPSPSPLQVQSQARGRARAQPAVRATSKKRLDDALAAGFVRLLNAGHVQEADSAASGTDGRYDPKPGDFAVGVVVSGTEARLDVAVGADRLATLLAKELLPLDRDSDGTPMRQALPRPGSVGVMAGPDIDGEEAAVREQKRGSRTLVAPGTVVFAEVLGRTLSGRPLLSARRLFRRLAWHRARQVNCSRFRHWFSSDSSLVKIAVSKVLGVDAMIRACSILSDRLCNLTSQLRSKFTSGIPGDYSQKLRQGSLFPPPSAIHGLRAFLPKFELMDRITSFTDLKSKVGCSIRVCIVKLDEDTNGLVISEKKAWEMTYLKEGTLLQGTVRKIFPYGAQVRIAGTNRRYKMGPTRLHAVCIFACTELLFCSGLLHMSNISRGRVLSVSDILKIDDEVKVIVIKSNVPDKIALSIADLESAPGLFLSDREKVFSEAEEMAKRYREQLPVISQSTTLDDGLPGEMLPFDDEAKLYANWKWFKFLHHNRPGDSNRDLP</sequence>
<feature type="region of interest" description="Disordered" evidence="1">
    <location>
        <begin position="1"/>
        <end position="52"/>
    </location>
</feature>
<gene>
    <name evidence="3" type="ORF">U9M48_018605</name>
</gene>
<dbReference type="InterPro" id="IPR003029">
    <property type="entry name" value="S1_domain"/>
</dbReference>
<keyword evidence="4" id="KW-1185">Reference proteome</keyword>
<evidence type="ECO:0000313" key="4">
    <source>
        <dbReference type="Proteomes" id="UP001341281"/>
    </source>
</evidence>
<dbReference type="InterPro" id="IPR012340">
    <property type="entry name" value="NA-bd_OB-fold"/>
</dbReference>
<feature type="compositionally biased region" description="Pro residues" evidence="1">
    <location>
        <begin position="1"/>
        <end position="19"/>
    </location>
</feature>
<dbReference type="PANTHER" id="PTHR15838:SF3">
    <property type="entry name" value="PROTEIN PIGMENT DEFECTIVE 338, CHLOROPLASTIC"/>
    <property type="match status" value="1"/>
</dbReference>
<dbReference type="GO" id="GO:0043489">
    <property type="term" value="P:RNA stabilization"/>
    <property type="evidence" value="ECO:0007669"/>
    <property type="project" value="TreeGrafter"/>
</dbReference>
<proteinExistence type="predicted"/>
<dbReference type="PROSITE" id="PS50126">
    <property type="entry name" value="S1"/>
    <property type="match status" value="1"/>
</dbReference>
<evidence type="ECO:0000313" key="3">
    <source>
        <dbReference type="EMBL" id="WVZ69888.1"/>
    </source>
</evidence>
<dbReference type="SMART" id="SM00316">
    <property type="entry name" value="S1"/>
    <property type="match status" value="1"/>
</dbReference>
<name>A0AAQ3TAD9_PASNO</name>
<dbReference type="Gene3D" id="2.40.50.140">
    <property type="entry name" value="Nucleic acid-binding proteins"/>
    <property type="match status" value="1"/>
</dbReference>